<proteinExistence type="predicted"/>
<evidence type="ECO:0000313" key="2">
    <source>
        <dbReference type="Proteomes" id="UP000639006"/>
    </source>
</evidence>
<dbReference type="Pfam" id="PF01947">
    <property type="entry name" value="Rv2949c-like"/>
    <property type="match status" value="1"/>
</dbReference>
<organism evidence="1 2">
    <name type="scientific">Candidatus Argoarchaeum ethanivorans</name>
    <dbReference type="NCBI Taxonomy" id="2608793"/>
    <lineage>
        <taxon>Archaea</taxon>
        <taxon>Methanobacteriati</taxon>
        <taxon>Methanobacteriota</taxon>
        <taxon>Stenosarchaea group</taxon>
        <taxon>Methanomicrobia</taxon>
        <taxon>Methanosarcinales</taxon>
        <taxon>Methanosarcinales incertae sedis</taxon>
        <taxon>GOM Arc I cluster</taxon>
        <taxon>Candidatus Argoarchaeum</taxon>
    </lineage>
</organism>
<dbReference type="SUPFAM" id="SSF64288">
    <property type="entry name" value="Chorismate lyase-like"/>
    <property type="match status" value="1"/>
</dbReference>
<keyword evidence="1" id="KW-0456">Lyase</keyword>
<evidence type="ECO:0000313" key="1">
    <source>
        <dbReference type="EMBL" id="CAD6491070.1"/>
    </source>
</evidence>
<comment type="caution">
    <text evidence="1">The sequence shown here is derived from an EMBL/GenBank/DDBJ whole genome shotgun (WGS) entry which is preliminary data.</text>
</comment>
<dbReference type="EC" id="4.1.3.40" evidence="1"/>
<sequence>MIPDVPTSLPLLLRICAVTDGSITYLLEAIFGGKAEVSTLCQQIVEADEEMCSLLNISLGEPVNIRKVTLGVNGVMHVFAKSLSPINRMPVGMREQLMQADIPVGKILRSNKLETRRDILHIERLHSSNYFTGEVLSRDYVIIHDGRVLMWINEVFPIDYRWEA</sequence>
<dbReference type="AlphaFoldDB" id="A0A811T5Z6"/>
<keyword evidence="1" id="KW-0670">Pyruvate</keyword>
<reference evidence="1" key="1">
    <citation type="submission" date="2020-10" db="EMBL/GenBank/DDBJ databases">
        <authorList>
            <person name="Hahn C.J."/>
            <person name="Laso-Perez R."/>
            <person name="Vulcano F."/>
            <person name="Vaziourakis K.-M."/>
            <person name="Stokke R."/>
            <person name="Steen I.H."/>
            <person name="Teske A."/>
            <person name="Boetius A."/>
            <person name="Liebeke M."/>
            <person name="Amann R."/>
            <person name="Knittel K."/>
        </authorList>
    </citation>
    <scope>NUCLEOTIDE SEQUENCE</scope>
    <source>
        <strain evidence="1">Gfbio:e3339647-f889-4370-9287-4fb5cb688e4c:AG392M11_GoMArc1</strain>
    </source>
</reference>
<dbReference type="InterPro" id="IPR002800">
    <property type="entry name" value="Rv2949c-like"/>
</dbReference>
<protein>
    <submittedName>
        <fullName evidence="1">Chorismate pyruvate-lyase</fullName>
        <ecNumber evidence="1">4.1.3.40</ecNumber>
    </submittedName>
</protein>
<dbReference type="InterPro" id="IPR028978">
    <property type="entry name" value="Chorismate_lyase_/UTRA_dom_sf"/>
</dbReference>
<accession>A0A811T5Z6</accession>
<gene>
    <name evidence="1" type="primary">ubiC</name>
    <name evidence="1" type="ORF">DIAAKJNI_00046</name>
</gene>
<name>A0A811T5Z6_9EURY</name>
<dbReference type="EMBL" id="CAJHIQ010000002">
    <property type="protein sequence ID" value="CAD6491070.1"/>
    <property type="molecule type" value="Genomic_DNA"/>
</dbReference>
<dbReference type="Proteomes" id="UP000639006">
    <property type="component" value="Unassembled WGS sequence"/>
</dbReference>
<dbReference type="GO" id="GO:0008813">
    <property type="term" value="F:chorismate lyase activity"/>
    <property type="evidence" value="ECO:0007669"/>
    <property type="project" value="UniProtKB-EC"/>
</dbReference>
<dbReference type="Gene3D" id="3.40.1410.10">
    <property type="entry name" value="Chorismate lyase-like"/>
    <property type="match status" value="1"/>
</dbReference>